<dbReference type="Proteomes" id="UP000198615">
    <property type="component" value="Unassembled WGS sequence"/>
</dbReference>
<evidence type="ECO:0000313" key="2">
    <source>
        <dbReference type="Proteomes" id="UP000198615"/>
    </source>
</evidence>
<keyword evidence="2" id="KW-1185">Reference proteome</keyword>
<organism evidence="1 2">
    <name type="scientific">Thalassobaculum litoreum DSM 18839</name>
    <dbReference type="NCBI Taxonomy" id="1123362"/>
    <lineage>
        <taxon>Bacteria</taxon>
        <taxon>Pseudomonadati</taxon>
        <taxon>Pseudomonadota</taxon>
        <taxon>Alphaproteobacteria</taxon>
        <taxon>Rhodospirillales</taxon>
        <taxon>Thalassobaculaceae</taxon>
        <taxon>Thalassobaculum</taxon>
    </lineage>
</organism>
<dbReference type="AlphaFoldDB" id="A0A8G2BLS8"/>
<accession>A0A8G2BLS8</accession>
<reference evidence="1 2" key="1">
    <citation type="submission" date="2016-10" db="EMBL/GenBank/DDBJ databases">
        <authorList>
            <person name="Varghese N."/>
            <person name="Submissions S."/>
        </authorList>
    </citation>
    <scope>NUCLEOTIDE SEQUENCE [LARGE SCALE GENOMIC DNA]</scope>
    <source>
        <strain evidence="1 2">DSM 18839</strain>
    </source>
</reference>
<sequence>MNAGSLDYGDGSNGGRPPLSPVSMFEALILLAQPSLRGKRLEFMIRARLSSIPTSAIHRRKPPGTSMSIIPVQTNAKTSSVRAAVEHVFAQQ</sequence>
<gene>
    <name evidence="1" type="ORF">SAMN05660686_04185</name>
</gene>
<name>A0A8G2BLS8_9PROT</name>
<evidence type="ECO:0000313" key="1">
    <source>
        <dbReference type="EMBL" id="SDG36787.1"/>
    </source>
</evidence>
<dbReference type="EMBL" id="FNBW01000015">
    <property type="protein sequence ID" value="SDG36787.1"/>
    <property type="molecule type" value="Genomic_DNA"/>
</dbReference>
<proteinExistence type="predicted"/>
<protein>
    <submittedName>
        <fullName evidence="1">Uncharacterized protein</fullName>
    </submittedName>
</protein>
<comment type="caution">
    <text evidence="1">The sequence shown here is derived from an EMBL/GenBank/DDBJ whole genome shotgun (WGS) entry which is preliminary data.</text>
</comment>